<name>A0ABR9S156_9BURK</name>
<dbReference type="Gene3D" id="3.40.50.150">
    <property type="entry name" value="Vaccinia Virus protein VP39"/>
    <property type="match status" value="1"/>
</dbReference>
<dbReference type="EMBL" id="JADDIV010000002">
    <property type="protein sequence ID" value="MBE7367027.1"/>
    <property type="molecule type" value="Genomic_DNA"/>
</dbReference>
<dbReference type="CDD" id="cd02440">
    <property type="entry name" value="AdoMet_MTases"/>
    <property type="match status" value="1"/>
</dbReference>
<feature type="domain" description="Methyltransferase" evidence="1">
    <location>
        <begin position="42"/>
        <end position="136"/>
    </location>
</feature>
<dbReference type="RefSeq" id="WP_193675667.1">
    <property type="nucleotide sequence ID" value="NZ_JADDIV010000002.1"/>
</dbReference>
<dbReference type="PANTHER" id="PTHR43591:SF24">
    <property type="entry name" value="2-METHOXY-6-POLYPRENYL-1,4-BENZOQUINOL METHYLASE, MITOCHONDRIAL"/>
    <property type="match status" value="1"/>
</dbReference>
<dbReference type="GO" id="GO:0032259">
    <property type="term" value="P:methylation"/>
    <property type="evidence" value="ECO:0007669"/>
    <property type="project" value="UniProtKB-KW"/>
</dbReference>
<dbReference type="InterPro" id="IPR029063">
    <property type="entry name" value="SAM-dependent_MTases_sf"/>
</dbReference>
<dbReference type="Proteomes" id="UP000806285">
    <property type="component" value="Unassembled WGS sequence"/>
</dbReference>
<evidence type="ECO:0000313" key="3">
    <source>
        <dbReference type="Proteomes" id="UP000806285"/>
    </source>
</evidence>
<keyword evidence="2" id="KW-0808">Transferase</keyword>
<organism evidence="2 3">
    <name type="scientific">Ramlibacter pallidus</name>
    <dbReference type="NCBI Taxonomy" id="2780087"/>
    <lineage>
        <taxon>Bacteria</taxon>
        <taxon>Pseudomonadati</taxon>
        <taxon>Pseudomonadota</taxon>
        <taxon>Betaproteobacteria</taxon>
        <taxon>Burkholderiales</taxon>
        <taxon>Comamonadaceae</taxon>
        <taxon>Ramlibacter</taxon>
    </lineage>
</organism>
<gene>
    <name evidence="2" type="ORF">IM787_05605</name>
</gene>
<dbReference type="SUPFAM" id="SSF53335">
    <property type="entry name" value="S-adenosyl-L-methionine-dependent methyltransferases"/>
    <property type="match status" value="1"/>
</dbReference>
<dbReference type="PANTHER" id="PTHR43591">
    <property type="entry name" value="METHYLTRANSFERASE"/>
    <property type="match status" value="1"/>
</dbReference>
<accession>A0ABR9S156</accession>
<dbReference type="InterPro" id="IPR041698">
    <property type="entry name" value="Methyltransf_25"/>
</dbReference>
<dbReference type="GO" id="GO:0008168">
    <property type="term" value="F:methyltransferase activity"/>
    <property type="evidence" value="ECO:0007669"/>
    <property type="project" value="UniProtKB-KW"/>
</dbReference>
<comment type="caution">
    <text evidence="2">The sequence shown here is derived from an EMBL/GenBank/DDBJ whole genome shotgun (WGS) entry which is preliminary data.</text>
</comment>
<proteinExistence type="predicted"/>
<evidence type="ECO:0000313" key="2">
    <source>
        <dbReference type="EMBL" id="MBE7367027.1"/>
    </source>
</evidence>
<keyword evidence="3" id="KW-1185">Reference proteome</keyword>
<sequence>MSATAAAFTGPRHYDEELAPVTFGPFAADLVARIPRDLPGPVLELACGTGAVTRPLRQHIEPSVPLVVTDLSPSMLEYARGRSAGVPGLSWRQADVQSLPFEDAGFAAVVCGFGFMFAPDRQAALREARRVLVPGGRLFFTVWDRIEDNPHGLANAEVIEGLFPGDAQMKFRLPYEMHDEGLLHALLAAADFREVRIETRRIAIHGADPRAIASGQLRGTPRSALLVERGVALEDAIDKVTAALVAQGGQPYAGYGQAKVVQALAA</sequence>
<reference evidence="2 3" key="1">
    <citation type="submission" date="2020-10" db="EMBL/GenBank/DDBJ databases">
        <title>Ramlibacter sp. HM2 16S ribosomal RNA gene Genome sequencing and assembly.</title>
        <authorList>
            <person name="Kang M."/>
        </authorList>
    </citation>
    <scope>NUCLEOTIDE SEQUENCE [LARGE SCALE GENOMIC DNA]</scope>
    <source>
        <strain evidence="2 3">HM2</strain>
    </source>
</reference>
<keyword evidence="2" id="KW-0489">Methyltransferase</keyword>
<protein>
    <submittedName>
        <fullName evidence="2">Methyltransferase domain-containing protein</fullName>
    </submittedName>
</protein>
<dbReference type="Pfam" id="PF13649">
    <property type="entry name" value="Methyltransf_25"/>
    <property type="match status" value="1"/>
</dbReference>
<evidence type="ECO:0000259" key="1">
    <source>
        <dbReference type="Pfam" id="PF13649"/>
    </source>
</evidence>